<feature type="domain" description="Solute-binding protein family 3/N-terminal" evidence="3">
    <location>
        <begin position="47"/>
        <end position="290"/>
    </location>
</feature>
<protein>
    <submittedName>
        <fullName evidence="4">Methanol oxidation system protein MoxJ</fullName>
    </submittedName>
</protein>
<evidence type="ECO:0000313" key="5">
    <source>
        <dbReference type="Proteomes" id="UP000070107"/>
    </source>
</evidence>
<sequence>MSRRYRSKSLRGAAGLAICAVLSTGLASAAGTVKGTVATDLKAPDGVLRICVSTKGAPYTIKDGSGFENRIAVAIAGAMGRQPEFVWTDKPSIFLVRDFLDKGACDVVMGVDDGDPRVLTTSPYYRTGYVFVTRTDSELEIDNWSDEDLRKVKTIGYQFHSPAEVMLKQTGLYEDNLIYQYSLVNFTDRRNQYTQVSGERLVSEVANGTADAAVAFAPDVARYVKNSSTPLTMKVVNQNGLTKSGELIPQQFDQSIAVRKGDTELRAEIDAALQKVRPQIEAILKEEGIPLLQPNT</sequence>
<evidence type="ECO:0000259" key="3">
    <source>
        <dbReference type="SMART" id="SM00062"/>
    </source>
</evidence>
<dbReference type="GO" id="GO:0046170">
    <property type="term" value="P:methanol catabolic process"/>
    <property type="evidence" value="ECO:0007669"/>
    <property type="project" value="InterPro"/>
</dbReference>
<feature type="signal peptide" evidence="2">
    <location>
        <begin position="1"/>
        <end position="29"/>
    </location>
</feature>
<dbReference type="EMBL" id="LNTU01000039">
    <property type="protein sequence ID" value="KXF75243.1"/>
    <property type="molecule type" value="Genomic_DNA"/>
</dbReference>
<evidence type="ECO:0000313" key="4">
    <source>
        <dbReference type="EMBL" id="KXF75243.1"/>
    </source>
</evidence>
<keyword evidence="5" id="KW-1185">Reference proteome</keyword>
<reference evidence="4 5" key="1">
    <citation type="submission" date="2015-11" db="EMBL/GenBank/DDBJ databases">
        <title>Draft genome sequence of Paramesorhizobium deserti A-3-E, a strain highly resistant to diverse beta-lactam antibiotics.</title>
        <authorList>
            <person name="Lv R."/>
            <person name="Yang X."/>
            <person name="Fang N."/>
            <person name="Guo J."/>
            <person name="Luo X."/>
            <person name="Peng F."/>
            <person name="Yang R."/>
            <person name="Cui Y."/>
            <person name="Fang C."/>
            <person name="Song Y."/>
        </authorList>
    </citation>
    <scope>NUCLEOTIDE SEQUENCE [LARGE SCALE GENOMIC DNA]</scope>
    <source>
        <strain evidence="4 5">A-3-E</strain>
    </source>
</reference>
<dbReference type="InterPro" id="IPR001638">
    <property type="entry name" value="Solute-binding_3/MltF_N"/>
</dbReference>
<dbReference type="STRING" id="1494590.ATN84_20585"/>
<gene>
    <name evidence="4" type="ORF">ATN84_20585</name>
</gene>
<name>A0A135HQ48_9HYPH</name>
<feature type="chain" id="PRO_5007465193" evidence="2">
    <location>
        <begin position="30"/>
        <end position="296"/>
    </location>
</feature>
<proteinExistence type="predicted"/>
<accession>A0A135HQ48</accession>
<comment type="caution">
    <text evidence="4">The sequence shown here is derived from an EMBL/GenBank/DDBJ whole genome shotgun (WGS) entry which is preliminary data.</text>
</comment>
<dbReference type="Proteomes" id="UP000070107">
    <property type="component" value="Unassembled WGS sequence"/>
</dbReference>
<evidence type="ECO:0000256" key="1">
    <source>
        <dbReference type="ARBA" id="ARBA00022729"/>
    </source>
</evidence>
<dbReference type="InterPro" id="IPR022455">
    <property type="entry name" value="Methanol_oxidation_MoxJ"/>
</dbReference>
<dbReference type="SUPFAM" id="SSF53850">
    <property type="entry name" value="Periplasmic binding protein-like II"/>
    <property type="match status" value="1"/>
</dbReference>
<dbReference type="GO" id="GO:0042597">
    <property type="term" value="C:periplasmic space"/>
    <property type="evidence" value="ECO:0007669"/>
    <property type="project" value="InterPro"/>
</dbReference>
<dbReference type="SMART" id="SM00062">
    <property type="entry name" value="PBPb"/>
    <property type="match status" value="1"/>
</dbReference>
<dbReference type="PANTHER" id="PTHR35936">
    <property type="entry name" value="MEMBRANE-BOUND LYTIC MUREIN TRANSGLYCOSYLASE F"/>
    <property type="match status" value="1"/>
</dbReference>
<keyword evidence="1 2" id="KW-0732">Signal</keyword>
<dbReference type="Pfam" id="PF00497">
    <property type="entry name" value="SBP_bac_3"/>
    <property type="match status" value="1"/>
</dbReference>
<dbReference type="PANTHER" id="PTHR35936:SF17">
    <property type="entry name" value="ARGININE-BINDING EXTRACELLULAR PROTEIN ARTP"/>
    <property type="match status" value="1"/>
</dbReference>
<dbReference type="AlphaFoldDB" id="A0A135HQ48"/>
<evidence type="ECO:0000256" key="2">
    <source>
        <dbReference type="SAM" id="SignalP"/>
    </source>
</evidence>
<organism evidence="4 5">
    <name type="scientific">Paramesorhizobium deserti</name>
    <dbReference type="NCBI Taxonomy" id="1494590"/>
    <lineage>
        <taxon>Bacteria</taxon>
        <taxon>Pseudomonadati</taxon>
        <taxon>Pseudomonadota</taxon>
        <taxon>Alphaproteobacteria</taxon>
        <taxon>Hyphomicrobiales</taxon>
        <taxon>Phyllobacteriaceae</taxon>
        <taxon>Paramesorhizobium</taxon>
    </lineage>
</organism>
<dbReference type="Gene3D" id="3.40.190.10">
    <property type="entry name" value="Periplasmic binding protein-like II"/>
    <property type="match status" value="2"/>
</dbReference>
<dbReference type="NCBIfam" id="TIGR03870">
    <property type="entry name" value="ABC_MoxJ"/>
    <property type="match status" value="1"/>
</dbReference>